<evidence type="ECO:0000256" key="7">
    <source>
        <dbReference type="ARBA" id="ARBA00022840"/>
    </source>
</evidence>
<keyword evidence="9 11" id="KW-0299">Galactose metabolism</keyword>
<dbReference type="InterPro" id="IPR019741">
    <property type="entry name" value="Galactokinase_CS"/>
</dbReference>
<organism evidence="16 17">
    <name type="scientific">Candidatus Thermoflexus japonica</name>
    <dbReference type="NCBI Taxonomy" id="2035417"/>
    <lineage>
        <taxon>Bacteria</taxon>
        <taxon>Bacillati</taxon>
        <taxon>Chloroflexota</taxon>
        <taxon>Thermoflexia</taxon>
        <taxon>Thermoflexales</taxon>
        <taxon>Thermoflexaceae</taxon>
        <taxon>Thermoflexus</taxon>
    </lineage>
</organism>
<dbReference type="InterPro" id="IPR014721">
    <property type="entry name" value="Ribsml_uS5_D2-typ_fold_subgr"/>
</dbReference>
<dbReference type="Proteomes" id="UP000236642">
    <property type="component" value="Unassembled WGS sequence"/>
</dbReference>
<feature type="domain" description="GHMP kinase C-terminal" evidence="14">
    <location>
        <begin position="282"/>
        <end position="364"/>
    </location>
</feature>
<dbReference type="UniPathway" id="UPA00214"/>
<feature type="domain" description="GHMP kinase N-terminal" evidence="13">
    <location>
        <begin position="94"/>
        <end position="181"/>
    </location>
</feature>
<feature type="domain" description="Galactokinase N-terminal" evidence="15">
    <location>
        <begin position="12"/>
        <end position="59"/>
    </location>
</feature>
<dbReference type="GO" id="GO:0000287">
    <property type="term" value="F:magnesium ion binding"/>
    <property type="evidence" value="ECO:0007669"/>
    <property type="project" value="UniProtKB-UniRule"/>
</dbReference>
<dbReference type="GO" id="GO:0005829">
    <property type="term" value="C:cytosol"/>
    <property type="evidence" value="ECO:0007669"/>
    <property type="project" value="TreeGrafter"/>
</dbReference>
<feature type="binding site" evidence="11">
    <location>
        <begin position="123"/>
        <end position="129"/>
    </location>
    <ligand>
        <name>ATP</name>
        <dbReference type="ChEBI" id="CHEBI:30616"/>
    </ligand>
</feature>
<keyword evidence="7 11" id="KW-0067">ATP-binding</keyword>
<dbReference type="Pfam" id="PF08544">
    <property type="entry name" value="GHMP_kinases_C"/>
    <property type="match status" value="1"/>
</dbReference>
<dbReference type="Pfam" id="PF10509">
    <property type="entry name" value="GalKase_gal_bdg"/>
    <property type="match status" value="1"/>
</dbReference>
<dbReference type="PRINTS" id="PR00959">
    <property type="entry name" value="MEVGALKINASE"/>
</dbReference>
<evidence type="ECO:0000256" key="4">
    <source>
        <dbReference type="ARBA" id="ARBA00022723"/>
    </source>
</evidence>
<dbReference type="InterPro" id="IPR006206">
    <property type="entry name" value="Mevalonate/galactokinase"/>
</dbReference>
<feature type="site" description="Transition state stabilizer" evidence="11">
    <location>
        <position position="29"/>
    </location>
</feature>
<dbReference type="InterPro" id="IPR019539">
    <property type="entry name" value="GalKase_N"/>
</dbReference>
<accession>A0A2H5Y4Y6</accession>
<dbReference type="PANTHER" id="PTHR10457:SF7">
    <property type="entry name" value="GALACTOKINASE-RELATED"/>
    <property type="match status" value="1"/>
</dbReference>
<keyword evidence="3 11" id="KW-0808">Transferase</keyword>
<dbReference type="GO" id="GO:0006012">
    <property type="term" value="P:galactose metabolic process"/>
    <property type="evidence" value="ECO:0007669"/>
    <property type="project" value="UniProtKB-UniRule"/>
</dbReference>
<feature type="binding site" evidence="11">
    <location>
        <begin position="35"/>
        <end position="38"/>
    </location>
    <ligand>
        <name>substrate</name>
    </ligand>
</feature>
<keyword evidence="4 11" id="KW-0479">Metal-binding</keyword>
<keyword evidence="10 11" id="KW-0119">Carbohydrate metabolism</keyword>
<dbReference type="PROSITE" id="PS00106">
    <property type="entry name" value="GALACTOKINASE"/>
    <property type="match status" value="1"/>
</dbReference>
<evidence type="ECO:0000259" key="14">
    <source>
        <dbReference type="Pfam" id="PF08544"/>
    </source>
</evidence>
<sequence length="387" mass="42477">MTYAEARAVRGFQERFGELPRLRARAPGRVNLIGEHTDYNDGFVLPIAIDRAIWVAARPRRDRQVHLIAADFGEEAVFPLDGLQPGGLRGWAAYPAGVAWALEQAGFRLPGMDAVVAGDVPIGSGLSSSAALEVAFATAWAALGGHEVPRLELARLCQRAENEFVGVRCGIMDQMAALFGRRGHALLIDCRSLETRLIPIPKEMVVLVADSGVRRELAASEYNERRAQCEEAVRRLQGRYPGIRALRDVSRAQLEAARGELPDRIYRRARHVVTENERVLRAVEALVRGDLPAFGEQLNASHESLRDDYEVSAPELDTLVEAARSVPGVYGARLTGAGFGGSILTVVRREAVQAVSEALIRRYEARFGRRPTLFAVEPDEGATVHFE</sequence>
<evidence type="ECO:0000256" key="8">
    <source>
        <dbReference type="ARBA" id="ARBA00022842"/>
    </source>
</evidence>
<evidence type="ECO:0000313" key="16">
    <source>
        <dbReference type="EMBL" id="GBD08462.1"/>
    </source>
</evidence>
<dbReference type="PIRSF" id="PIRSF000530">
    <property type="entry name" value="Galactokinase"/>
    <property type="match status" value="1"/>
</dbReference>
<dbReference type="GO" id="GO:0004335">
    <property type="term" value="F:galactokinase activity"/>
    <property type="evidence" value="ECO:0007669"/>
    <property type="project" value="UniProtKB-UniRule"/>
</dbReference>
<dbReference type="FunFam" id="3.30.70.890:FF:000001">
    <property type="entry name" value="Galactokinase"/>
    <property type="match status" value="1"/>
</dbReference>
<name>A0A2H5Y4Y6_9CHLR</name>
<keyword evidence="5 11" id="KW-0547">Nucleotide-binding</keyword>
<evidence type="ECO:0000256" key="6">
    <source>
        <dbReference type="ARBA" id="ARBA00022777"/>
    </source>
</evidence>
<evidence type="ECO:0000256" key="11">
    <source>
        <dbReference type="HAMAP-Rule" id="MF_00246"/>
    </source>
</evidence>
<dbReference type="SUPFAM" id="SSF54211">
    <property type="entry name" value="Ribosomal protein S5 domain 2-like"/>
    <property type="match status" value="1"/>
</dbReference>
<dbReference type="PROSITE" id="PS00627">
    <property type="entry name" value="GHMP_KINASES_ATP"/>
    <property type="match status" value="1"/>
</dbReference>
<feature type="active site" description="Proton acceptor" evidence="11">
    <location>
        <position position="173"/>
    </location>
</feature>
<dbReference type="InterPro" id="IPR000705">
    <property type="entry name" value="Galactokinase"/>
</dbReference>
<gene>
    <name evidence="16" type="primary">galK_1</name>
    <name evidence="11" type="synonym">galK</name>
    <name evidence="16" type="ORF">HRbin22_00702</name>
</gene>
<comment type="similarity">
    <text evidence="1 11">Belongs to the GHMP kinase family. GalK subfamily.</text>
</comment>
<feature type="binding site" evidence="11">
    <location>
        <position position="222"/>
    </location>
    <ligand>
        <name>substrate</name>
    </ligand>
</feature>
<evidence type="ECO:0000256" key="3">
    <source>
        <dbReference type="ARBA" id="ARBA00022679"/>
    </source>
</evidence>
<evidence type="ECO:0000256" key="5">
    <source>
        <dbReference type="ARBA" id="ARBA00022741"/>
    </source>
</evidence>
<protein>
    <recommendedName>
        <fullName evidence="11 12">Galactokinase</fullName>
        <ecNumber evidence="11 12">2.7.1.6</ecNumber>
    </recommendedName>
    <alternativeName>
        <fullName evidence="11">Galactose kinase</fullName>
    </alternativeName>
</protein>
<proteinExistence type="inferred from homology"/>
<dbReference type="Gene3D" id="3.30.70.890">
    <property type="entry name" value="GHMP kinase, C-terminal domain"/>
    <property type="match status" value="1"/>
</dbReference>
<dbReference type="Pfam" id="PF00288">
    <property type="entry name" value="GHMP_kinases_N"/>
    <property type="match status" value="1"/>
</dbReference>
<dbReference type="InterPro" id="IPR020568">
    <property type="entry name" value="Ribosomal_Su5_D2-typ_SF"/>
</dbReference>
<dbReference type="EMBL" id="BEHY01000010">
    <property type="protein sequence ID" value="GBD08462.1"/>
    <property type="molecule type" value="Genomic_DNA"/>
</dbReference>
<keyword evidence="2 11" id="KW-0963">Cytoplasm</keyword>
<comment type="subcellular location">
    <subcellularLocation>
        <location evidence="11">Cytoplasm</location>
    </subcellularLocation>
</comment>
<feature type="binding site" evidence="11">
    <location>
        <position position="161"/>
    </location>
    <ligand>
        <name>Mg(2+)</name>
        <dbReference type="ChEBI" id="CHEBI:18420"/>
    </ligand>
</feature>
<dbReference type="Gene3D" id="3.30.230.10">
    <property type="match status" value="1"/>
</dbReference>
<dbReference type="FunFam" id="3.30.230.10:FF:000017">
    <property type="entry name" value="Galactokinase"/>
    <property type="match status" value="1"/>
</dbReference>
<evidence type="ECO:0000256" key="10">
    <source>
        <dbReference type="ARBA" id="ARBA00023277"/>
    </source>
</evidence>
<comment type="caution">
    <text evidence="16">The sequence shown here is derived from an EMBL/GenBank/DDBJ whole genome shotgun (WGS) entry which is preliminary data.</text>
</comment>
<evidence type="ECO:0000256" key="1">
    <source>
        <dbReference type="ARBA" id="ARBA00006566"/>
    </source>
</evidence>
<comment type="pathway">
    <text evidence="11">Carbohydrate metabolism; galactose metabolism.</text>
</comment>
<dbReference type="EC" id="2.7.1.6" evidence="11 12"/>
<reference evidence="17" key="1">
    <citation type="submission" date="2017-09" db="EMBL/GenBank/DDBJ databases">
        <title>Metaegenomics of thermophilic ammonia-oxidizing enrichment culture.</title>
        <authorList>
            <person name="Kato S."/>
            <person name="Suzuki K."/>
        </authorList>
    </citation>
    <scope>NUCLEOTIDE SEQUENCE [LARGE SCALE GENOMIC DNA]</scope>
</reference>
<comment type="caution">
    <text evidence="11">Lacks conserved residue(s) required for the propagation of feature annotation.</text>
</comment>
<comment type="function">
    <text evidence="11">Catalyzes the transfer of the gamma-phosphate of ATP to D-galactose to form alpha-D-galactose-1-phosphate (Gal-1-P).</text>
</comment>
<dbReference type="AlphaFoldDB" id="A0A2H5Y4Y6"/>
<dbReference type="PANTHER" id="PTHR10457">
    <property type="entry name" value="MEVALONATE KINASE/GALACTOKINASE"/>
    <property type="match status" value="1"/>
</dbReference>
<keyword evidence="6 11" id="KW-0418">Kinase</keyword>
<feature type="binding site" evidence="11">
    <location>
        <position position="129"/>
    </location>
    <ligand>
        <name>Mg(2+)</name>
        <dbReference type="ChEBI" id="CHEBI:18420"/>
    </ligand>
</feature>
<dbReference type="NCBIfam" id="TIGR00131">
    <property type="entry name" value="gal_kin"/>
    <property type="match status" value="1"/>
</dbReference>
<dbReference type="InterPro" id="IPR006204">
    <property type="entry name" value="GHMP_kinase_N_dom"/>
</dbReference>
<dbReference type="PRINTS" id="PR00473">
    <property type="entry name" value="GALCTOKINASE"/>
</dbReference>
<dbReference type="HAMAP" id="MF_00246">
    <property type="entry name" value="Galactokinase"/>
    <property type="match status" value="1"/>
</dbReference>
<evidence type="ECO:0000259" key="13">
    <source>
        <dbReference type="Pfam" id="PF00288"/>
    </source>
</evidence>
<keyword evidence="8 11" id="KW-0460">Magnesium</keyword>
<dbReference type="InterPro" id="IPR013750">
    <property type="entry name" value="GHMP_kinase_C_dom"/>
</dbReference>
<dbReference type="GO" id="GO:0005524">
    <property type="term" value="F:ATP binding"/>
    <property type="evidence" value="ECO:0007669"/>
    <property type="project" value="UniProtKB-UniRule"/>
</dbReference>
<dbReference type="InterPro" id="IPR036554">
    <property type="entry name" value="GHMP_kinase_C_sf"/>
</dbReference>
<evidence type="ECO:0000259" key="15">
    <source>
        <dbReference type="Pfam" id="PF10509"/>
    </source>
</evidence>
<dbReference type="InterPro" id="IPR022963">
    <property type="entry name" value="Galactokinase_bac"/>
</dbReference>
<dbReference type="InterPro" id="IPR006203">
    <property type="entry name" value="GHMP_knse_ATP-bd_CS"/>
</dbReference>
<evidence type="ECO:0000256" key="12">
    <source>
        <dbReference type="NCBIfam" id="TIGR00131"/>
    </source>
</evidence>
<comment type="catalytic activity">
    <reaction evidence="11">
        <text>alpha-D-galactose + ATP = alpha-D-galactose 1-phosphate + ADP + H(+)</text>
        <dbReference type="Rhea" id="RHEA:13553"/>
        <dbReference type="ChEBI" id="CHEBI:15378"/>
        <dbReference type="ChEBI" id="CHEBI:28061"/>
        <dbReference type="ChEBI" id="CHEBI:30616"/>
        <dbReference type="ChEBI" id="CHEBI:58336"/>
        <dbReference type="ChEBI" id="CHEBI:456216"/>
        <dbReference type="EC" id="2.7.1.6"/>
    </reaction>
</comment>
<evidence type="ECO:0000256" key="2">
    <source>
        <dbReference type="ARBA" id="ARBA00022490"/>
    </source>
</evidence>
<dbReference type="SUPFAM" id="SSF55060">
    <property type="entry name" value="GHMP Kinase, C-terminal domain"/>
    <property type="match status" value="1"/>
</dbReference>
<evidence type="ECO:0000313" key="17">
    <source>
        <dbReference type="Proteomes" id="UP000236642"/>
    </source>
</evidence>
<evidence type="ECO:0000256" key="9">
    <source>
        <dbReference type="ARBA" id="ARBA00023144"/>
    </source>
</evidence>